<evidence type="ECO:0000313" key="5">
    <source>
        <dbReference type="EMBL" id="PZX11673.1"/>
    </source>
</evidence>
<dbReference type="InterPro" id="IPR038718">
    <property type="entry name" value="SNF2-like_sf"/>
</dbReference>
<dbReference type="Gene3D" id="3.40.50.300">
    <property type="entry name" value="P-loop containing nucleotide triphosphate hydrolases"/>
    <property type="match status" value="1"/>
</dbReference>
<dbReference type="GO" id="GO:0031297">
    <property type="term" value="P:replication fork processing"/>
    <property type="evidence" value="ECO:0007669"/>
    <property type="project" value="TreeGrafter"/>
</dbReference>
<feature type="coiled-coil region" evidence="2">
    <location>
        <begin position="650"/>
        <end position="701"/>
    </location>
</feature>
<dbReference type="Pfam" id="PF00271">
    <property type="entry name" value="Helicase_C"/>
    <property type="match status" value="1"/>
</dbReference>
<evidence type="ECO:0000259" key="4">
    <source>
        <dbReference type="PROSITE" id="PS51194"/>
    </source>
</evidence>
<dbReference type="Pfam" id="PF00176">
    <property type="entry name" value="SNF2-rel_dom"/>
    <property type="match status" value="1"/>
</dbReference>
<dbReference type="GO" id="GO:0005524">
    <property type="term" value="F:ATP binding"/>
    <property type="evidence" value="ECO:0007669"/>
    <property type="project" value="InterPro"/>
</dbReference>
<dbReference type="SUPFAM" id="SSF56024">
    <property type="entry name" value="Phospholipase D/nuclease"/>
    <property type="match status" value="1"/>
</dbReference>
<comment type="caution">
    <text evidence="5">The sequence shown here is derived from an EMBL/GenBank/DDBJ whole genome shotgun (WGS) entry which is preliminary data.</text>
</comment>
<gene>
    <name evidence="5" type="ORF">LX69_03085</name>
</gene>
<dbReference type="Gene3D" id="3.40.50.10810">
    <property type="entry name" value="Tandem AAA-ATPase domain"/>
    <property type="match status" value="1"/>
</dbReference>
<dbReference type="SUPFAM" id="SSF52540">
    <property type="entry name" value="P-loop containing nucleoside triphosphate hydrolases"/>
    <property type="match status" value="1"/>
</dbReference>
<dbReference type="Gene3D" id="3.30.870.10">
    <property type="entry name" value="Endonuclease Chain A"/>
    <property type="match status" value="1"/>
</dbReference>
<evidence type="ECO:0000259" key="3">
    <source>
        <dbReference type="PROSITE" id="PS51192"/>
    </source>
</evidence>
<reference evidence="5 6" key="1">
    <citation type="submission" date="2018-06" db="EMBL/GenBank/DDBJ databases">
        <title>Genomic Encyclopedia of Archaeal and Bacterial Type Strains, Phase II (KMG-II): from individual species to whole genera.</title>
        <authorList>
            <person name="Goeker M."/>
        </authorList>
    </citation>
    <scope>NUCLEOTIDE SEQUENCE [LARGE SCALE GENOMIC DNA]</scope>
    <source>
        <strain evidence="5 6">DSM 6779</strain>
    </source>
</reference>
<dbReference type="PANTHER" id="PTHR45766">
    <property type="entry name" value="DNA ANNEALING HELICASE AND ENDONUCLEASE ZRANB3 FAMILY MEMBER"/>
    <property type="match status" value="1"/>
</dbReference>
<dbReference type="PANTHER" id="PTHR45766:SF6">
    <property type="entry name" value="SWI_SNF-RELATED MATRIX-ASSOCIATED ACTIN-DEPENDENT REGULATOR OF CHROMATIN SUBFAMILY A-LIKE PROTEIN 1"/>
    <property type="match status" value="1"/>
</dbReference>
<dbReference type="GO" id="GO:0016787">
    <property type="term" value="F:hydrolase activity"/>
    <property type="evidence" value="ECO:0007669"/>
    <property type="project" value="UniProtKB-KW"/>
</dbReference>
<accession>A0A2W7MVV2</accession>
<dbReference type="SMART" id="SM00487">
    <property type="entry name" value="DEXDc"/>
    <property type="match status" value="1"/>
</dbReference>
<dbReference type="Proteomes" id="UP000249239">
    <property type="component" value="Unassembled WGS sequence"/>
</dbReference>
<dbReference type="EMBL" id="QKZK01000038">
    <property type="protein sequence ID" value="PZX11673.1"/>
    <property type="molecule type" value="Genomic_DNA"/>
</dbReference>
<keyword evidence="1" id="KW-0378">Hydrolase</keyword>
<sequence length="1127" mass="131735">MILDNENKEFKVHEWISKYTEEGKFDLVTGYFTIGALAFLSKQINNKISEFRLVLGDIVNIDTEENRPLDLLNENISIEAALKLNSVSKEAVNFLKQDHVKAKTLEPNFCHAKVYLFDPHKNDDRNKYFISGSSNLTEAGVGLKQTNNVELNIAETGNNNQYKELVEWFESLWSKPQAHSNKTIIHKNGEHTKVDFKEYLIGEIEKIFIKYTPREIYYKILFELFGNQILETEDDPEFNRQVGRLENSVIYNSLYDFQKKGVLSLIKMLQKYNGAILADAVGLGKTWSALAVMKYFQLQGREVLLLCPKKLEHNWNRYKKHQESKFEKDQFDFFIRFHTDMSSERMEKYCDRADKLFTNDKPKLIVIDESHNLRNDKSNRYKFLLDNIIKPNEDLKVLLLSATPINNSLNDIRNQFKLMVKGDNKGYEESLGIRNLEASFRSAQQAFNDWREEEKPKISSFIKSLPANFFTLTDSLTVARTRQMIDGHQKGLVFPEKVKPINLFVTPNEFGNFESFEELFEHFPPMLSGYQPSFYVDIDDSEKNVLHDERQRDRFLVKMMYILMVKRLESSWFSFYSTVGKIKDHHQNALNKIKSYLESKNNDIIEDNDGLFTDDELEDQFEEYTLGKKRKISLAEIDEAGNIQNFKKDLKKDLDALDNLHINLQKFENNLNKELKLPNNLNSSDNKLQELIKQIQNKRIKGENNNNQKLVIFTVYRDTAKYLFDQLKARGFERIAMISGSGSFTWDSEEETKLFEPILERFAPYTKLYREKEWNFEVNTKEKDNYLNWVEYISNYHPKAYQKLQKPIDILIATDALSEGQNLQDADMVINYDIHWNPVRIVQRMGRIDRLGSPNDKIFGINFWPSNNINSYLDLQGRIEQRMAAMKLAGSEVHLEFSDSFKEMAQDENLENRLKSRMMQQMETTWDDIEVSDQGLGFDDLSLERYRQDLLEEFNKDKEKYKRMPKGVYTGFKANSEVCPEDGIIALMGYPAKPDKSKDHDYKVFELIYIDNNGEQILLNQKEVFDSITHHKDLERFVPNAIDNGDETAIQILVTALKNYLDSQKADVEKQADGSEKKVMGKESKDLLAKLRKGDKKAVERVKQNVTVDEKYQLTNFDLITWFIVTN</sequence>
<organism evidence="5 6">
    <name type="scientific">Breznakibacter xylanolyticus</name>
    <dbReference type="NCBI Taxonomy" id="990"/>
    <lineage>
        <taxon>Bacteria</taxon>
        <taxon>Pseudomonadati</taxon>
        <taxon>Bacteroidota</taxon>
        <taxon>Bacteroidia</taxon>
        <taxon>Marinilabiliales</taxon>
        <taxon>Marinilabiliaceae</taxon>
        <taxon>Breznakibacter</taxon>
    </lineage>
</organism>
<dbReference type="InterPro" id="IPR049730">
    <property type="entry name" value="SNF2/RAD54-like_C"/>
</dbReference>
<name>A0A2W7MVV2_9BACT</name>
<dbReference type="InterPro" id="IPR000330">
    <property type="entry name" value="SNF2_N"/>
</dbReference>
<dbReference type="PROSITE" id="PS51192">
    <property type="entry name" value="HELICASE_ATP_BIND_1"/>
    <property type="match status" value="1"/>
</dbReference>
<evidence type="ECO:0000313" key="6">
    <source>
        <dbReference type="Proteomes" id="UP000249239"/>
    </source>
</evidence>
<dbReference type="GO" id="GO:0006281">
    <property type="term" value="P:DNA repair"/>
    <property type="evidence" value="ECO:0007669"/>
    <property type="project" value="TreeGrafter"/>
</dbReference>
<keyword evidence="2" id="KW-0175">Coiled coil</keyword>
<feature type="domain" description="Helicase C-terminal" evidence="4">
    <location>
        <begin position="687"/>
        <end position="901"/>
    </location>
</feature>
<dbReference type="InterPro" id="IPR025202">
    <property type="entry name" value="PLD-like_dom"/>
</dbReference>
<dbReference type="InterPro" id="IPR001650">
    <property type="entry name" value="Helicase_C-like"/>
</dbReference>
<proteinExistence type="predicted"/>
<dbReference type="CDD" id="cd18793">
    <property type="entry name" value="SF2_C_SNF"/>
    <property type="match status" value="1"/>
</dbReference>
<evidence type="ECO:0000256" key="1">
    <source>
        <dbReference type="ARBA" id="ARBA00022801"/>
    </source>
</evidence>
<dbReference type="AlphaFoldDB" id="A0A2W7MVV2"/>
<dbReference type="PROSITE" id="PS51194">
    <property type="entry name" value="HELICASE_CTER"/>
    <property type="match status" value="1"/>
</dbReference>
<dbReference type="SMART" id="SM00490">
    <property type="entry name" value="HELICc"/>
    <property type="match status" value="1"/>
</dbReference>
<dbReference type="Pfam" id="PF13091">
    <property type="entry name" value="PLDc_2"/>
    <property type="match status" value="1"/>
</dbReference>
<protein>
    <submittedName>
        <fullName evidence="5">SNF2 domain-containing protein</fullName>
    </submittedName>
</protein>
<dbReference type="InterPro" id="IPR027417">
    <property type="entry name" value="P-loop_NTPase"/>
</dbReference>
<dbReference type="RefSeq" id="WP_111446893.1">
    <property type="nucleotide sequence ID" value="NZ_QKZK01000038.1"/>
</dbReference>
<feature type="domain" description="Helicase ATP-binding" evidence="3">
    <location>
        <begin position="266"/>
        <end position="422"/>
    </location>
</feature>
<evidence type="ECO:0000256" key="2">
    <source>
        <dbReference type="SAM" id="Coils"/>
    </source>
</evidence>
<dbReference type="InterPro" id="IPR014001">
    <property type="entry name" value="Helicase_ATP-bd"/>
</dbReference>
<keyword evidence="6" id="KW-1185">Reference proteome</keyword>
<dbReference type="OrthoDB" id="9814088at2"/>